<organism evidence="2 3">
    <name type="scientific">Leifsonia shinshuensis</name>
    <dbReference type="NCBI Taxonomy" id="150026"/>
    <lineage>
        <taxon>Bacteria</taxon>
        <taxon>Bacillati</taxon>
        <taxon>Actinomycetota</taxon>
        <taxon>Actinomycetes</taxon>
        <taxon>Micrococcales</taxon>
        <taxon>Microbacteriaceae</taxon>
        <taxon>Leifsonia</taxon>
    </lineage>
</organism>
<dbReference type="InterPro" id="IPR041657">
    <property type="entry name" value="HTH_17"/>
</dbReference>
<name>A0A7G6YFD8_9MICO</name>
<evidence type="ECO:0000313" key="3">
    <source>
        <dbReference type="Proteomes" id="UP000515511"/>
    </source>
</evidence>
<dbReference type="Pfam" id="PF12728">
    <property type="entry name" value="HTH_17"/>
    <property type="match status" value="1"/>
</dbReference>
<dbReference type="RefSeq" id="WP_185276611.1">
    <property type="nucleotide sequence ID" value="NZ_CP043641.1"/>
</dbReference>
<feature type="domain" description="Helix-turn-helix" evidence="1">
    <location>
        <begin position="10"/>
        <end position="56"/>
    </location>
</feature>
<accession>A0A7G6YFD8</accession>
<sequence>MKNDPDDAYINVRETARLLGVHENTVRNWAATGVLVSARIPGSRYLRFERATVMRMQGERGSAASAIGPALRTEGPELVTANELNRWADSQDSKGAFPDLMRRLLASTPGITNLEVRAYEGVAGHGWDGRATSTGSYILPPGELRFEFGTNRDSKTKATSDFEHRDKDSSLTFVAATPRNWPGGAQWADERRSEHKFADVKAIDAHVLEQWLIQTPFVHYWISERLGFNPRGARTLERWWADFSSRTHPKLPGDLFVAGRRAQAEALRDSVAGAPDGEITVVQAPWRDEALAFVFASLESDTQILQRTIVVDDSAAWERIIQSVTPLVLVPLFDGATEIDHALERGHHVVVPASQDEIVRHPKLISLPKIGRSAANEALAEVFPALDQRQQVVALARRSMPALVRRFSRDPRFKAPDWVTEGQTTSIVAPLALVGRWSNSDGDLAALETLTRHTRDEISRQLQRLSPRQDAPFIRSAGSWRLTSPTEAALLLFPMLTPAELDRWASIVPTVLLADDPYEGMDTVARLTASAKGTRPEFSETLAKGVSGGLSLAASVTDEILNGQEVQRVVDRIVHDLLEAAAADPTGRTWRRLSPSLPDLAEASPDIFIRAVELDLDRQEPILRLMFEDATSDALGPSSSHPSLLWALERLSWSPTYFGQAADLLAKLAMVDPGGKLSNRPIESLLRISYGWIANSGGESNAKIAVVERVLRRDSETGWKLVLGLWPSSHMTAFPPAQPAYRDWAPQSTSVSFADWGEFVHRLSELAIGAAGDDPRRWVEIIPHVDELPPRDREQVLSCLRDVVGKQCWSAESRFEVWDALRTELSHHEEFPDAQWSLSPDQLATYHELAELLEPQGDPRKFANLFQWRVTIPGVNSDEPEYASQLARLRNEAVASAIAAGRDALTALTREAKLTNEISAILATRDDAPLDTIVSWLSSGDNILINAALIFMNLKMLNEGLAWLERTLSMPGFDDSTARSLLMAAVPFSRQFWEHIDTVGDDLAEQYWSRISGIRAPREEWSDAVDVLVAHGRHWKALELLSFMLHEKLAVSVEQVKGTFEAIVSGTDTPQDPTMDGYYAQQLLQFLEDSVPDDTDLPRFEFTLFPLLYDNQPSGALYRLLARDPMEFVRMIQAIYRAEGEPKRPLSAREQAFGHLAFNVLREWTTLPGQRGDGTIDGEALIEWVRTARLALSDSGRGAVGDEQIGEVLAASPVGTDGIWPAEAVREVIDTLGSPRIDTGIHIGRSNRRGITSRDPFEGGDQERALEKQYRADADVIATRWPRTARVLRGIADSYRDEATAHDLEAESWSDDG</sequence>
<dbReference type="EMBL" id="CP043641">
    <property type="protein sequence ID" value="QNE37203.1"/>
    <property type="molecule type" value="Genomic_DNA"/>
</dbReference>
<dbReference type="KEGG" id="lse:F1C12_20185"/>
<evidence type="ECO:0000313" key="2">
    <source>
        <dbReference type="EMBL" id="QNE37203.1"/>
    </source>
</evidence>
<evidence type="ECO:0000259" key="1">
    <source>
        <dbReference type="Pfam" id="PF12728"/>
    </source>
</evidence>
<reference evidence="3" key="1">
    <citation type="submission" date="2019-09" db="EMBL/GenBank/DDBJ databases">
        <title>Antimicrobial potential of Antarctic Bacteria.</title>
        <authorList>
            <person name="Benaud N."/>
            <person name="Edwards R.J."/>
            <person name="Ferrari B.C."/>
        </authorList>
    </citation>
    <scope>NUCLEOTIDE SEQUENCE [LARGE SCALE GENOMIC DNA]</scope>
    <source>
        <strain evidence="3">INR9</strain>
    </source>
</reference>
<gene>
    <name evidence="2" type="ORF">F1C12_20185</name>
</gene>
<proteinExistence type="predicted"/>
<protein>
    <submittedName>
        <fullName evidence="2">Helix-turn-helix domain-containing protein</fullName>
    </submittedName>
</protein>
<dbReference type="InterPro" id="IPR009061">
    <property type="entry name" value="DNA-bd_dom_put_sf"/>
</dbReference>
<dbReference type="SUPFAM" id="SSF46955">
    <property type="entry name" value="Putative DNA-binding domain"/>
    <property type="match status" value="1"/>
</dbReference>
<dbReference type="Proteomes" id="UP000515511">
    <property type="component" value="Chromosome"/>
</dbReference>